<proteinExistence type="predicted"/>
<dbReference type="EMBL" id="BMMS01000010">
    <property type="protein sequence ID" value="GGO87757.1"/>
    <property type="molecule type" value="Genomic_DNA"/>
</dbReference>
<reference evidence="1" key="1">
    <citation type="journal article" date="2014" name="Int. J. Syst. Evol. Microbiol.">
        <title>Complete genome sequence of Corynebacterium casei LMG S-19264T (=DSM 44701T), isolated from a smear-ripened cheese.</title>
        <authorList>
            <consortium name="US DOE Joint Genome Institute (JGI-PGF)"/>
            <person name="Walter F."/>
            <person name="Albersmeier A."/>
            <person name="Kalinowski J."/>
            <person name="Ruckert C."/>
        </authorList>
    </citation>
    <scope>NUCLEOTIDE SEQUENCE</scope>
    <source>
        <strain evidence="1">CGMCC 4.7201</strain>
    </source>
</reference>
<evidence type="ECO:0000313" key="2">
    <source>
        <dbReference type="Proteomes" id="UP000641932"/>
    </source>
</evidence>
<dbReference type="AlphaFoldDB" id="A0A918DY08"/>
<gene>
    <name evidence="1" type="ORF">GCM10012280_26960</name>
</gene>
<accession>A0A918DY08</accession>
<dbReference type="RefSeq" id="WP_189131858.1">
    <property type="nucleotide sequence ID" value="NZ_BMMS01000010.1"/>
</dbReference>
<evidence type="ECO:0000313" key="1">
    <source>
        <dbReference type="EMBL" id="GGO87757.1"/>
    </source>
</evidence>
<name>A0A918DY08_9ACTN</name>
<keyword evidence="2" id="KW-1185">Reference proteome</keyword>
<protein>
    <submittedName>
        <fullName evidence="1">Uncharacterized protein</fullName>
    </submittedName>
</protein>
<organism evidence="1 2">
    <name type="scientific">Wenjunlia tyrosinilytica</name>
    <dbReference type="NCBI Taxonomy" id="1544741"/>
    <lineage>
        <taxon>Bacteria</taxon>
        <taxon>Bacillati</taxon>
        <taxon>Actinomycetota</taxon>
        <taxon>Actinomycetes</taxon>
        <taxon>Kitasatosporales</taxon>
        <taxon>Streptomycetaceae</taxon>
        <taxon>Wenjunlia</taxon>
    </lineage>
</organism>
<comment type="caution">
    <text evidence="1">The sequence shown here is derived from an EMBL/GenBank/DDBJ whole genome shotgun (WGS) entry which is preliminary data.</text>
</comment>
<dbReference type="Proteomes" id="UP000641932">
    <property type="component" value="Unassembled WGS sequence"/>
</dbReference>
<reference evidence="1" key="2">
    <citation type="submission" date="2020-09" db="EMBL/GenBank/DDBJ databases">
        <authorList>
            <person name="Sun Q."/>
            <person name="Zhou Y."/>
        </authorList>
    </citation>
    <scope>NUCLEOTIDE SEQUENCE</scope>
    <source>
        <strain evidence="1">CGMCC 4.7201</strain>
    </source>
</reference>
<sequence>MADPPVWDLPPGDAAGPRAVRCVRDQLDVWGLASAAPRVGRVAEGVAAAVAGGGWCRLSLDLAVLSDGSEVVRLEIYATDGNTASMLSADALDGLESESNGWNAFRHPSGVLVWAHVPTLALGPLPRTFWPAD</sequence>